<evidence type="ECO:0000313" key="1">
    <source>
        <dbReference type="EMBL" id="AWN07917.1"/>
    </source>
</evidence>
<evidence type="ECO:0000313" key="2">
    <source>
        <dbReference type="Proteomes" id="UP000246714"/>
    </source>
</evidence>
<accession>A0A2U8UV18</accession>
<dbReference type="Proteomes" id="UP000246714">
    <property type="component" value="Segment"/>
</dbReference>
<reference evidence="1 2" key="1">
    <citation type="submission" date="2018-05" db="EMBL/GenBank/DDBJ databases">
        <title>Genome sequences of 3 Listeria phages newly induced from lysogenic isolates of Listeria monocytogenes from food and food processing environment.</title>
        <authorList>
            <person name="Vu H.T.K."/>
            <person name="Stasiewicz M.J."/>
            <person name="Benjakul S."/>
            <person name="Vongkamjan K."/>
        </authorList>
    </citation>
    <scope>NUCLEOTIDE SEQUENCE [LARGE SCALE GENOMIC DNA]</scope>
</reference>
<name>A0A2U8UV18_9CAUD</name>
<keyword evidence="2" id="KW-1185">Reference proteome</keyword>
<sequence length="138" mass="15348">MVQKNIVVESGVKVYKDKTFKKVVAELPKGAIFKYESGFCEFKTIKGYTNRANWTCPAISGSYVIALAKVTQKLAEKVGGKGVIQITKGEIVRIDPSSLKNGYVNCAVFNDVWEWGFKIKLADVKRCETLSYNSIAKL</sequence>
<proteinExistence type="predicted"/>
<protein>
    <submittedName>
        <fullName evidence="1">Uncharacterized protein</fullName>
    </submittedName>
</protein>
<dbReference type="EMBL" id="MH341452">
    <property type="protein sequence ID" value="AWN07917.1"/>
    <property type="molecule type" value="Genomic_DNA"/>
</dbReference>
<organism evidence="1 2">
    <name type="scientific">Listeria phage PSU-VKH-LP040</name>
    <dbReference type="NCBI Taxonomy" id="2202247"/>
    <lineage>
        <taxon>Viruses</taxon>
        <taxon>Duplodnaviria</taxon>
        <taxon>Heunggongvirae</taxon>
        <taxon>Uroviricota</taxon>
        <taxon>Caudoviricetes</taxon>
        <taxon>Aquingentivirus</taxon>
        <taxon>Aquingentivirus LP040</taxon>
    </lineage>
</organism>